<feature type="transmembrane region" description="Helical" evidence="11">
    <location>
        <begin position="395"/>
        <end position="414"/>
    </location>
</feature>
<feature type="transmembrane region" description="Helical" evidence="11">
    <location>
        <begin position="66"/>
        <end position="85"/>
    </location>
</feature>
<feature type="region of interest" description="Disordered" evidence="10">
    <location>
        <begin position="300"/>
        <end position="346"/>
    </location>
</feature>
<evidence type="ECO:0000313" key="13">
    <source>
        <dbReference type="Proteomes" id="UP000694865"/>
    </source>
</evidence>
<dbReference type="Proteomes" id="UP000694865">
    <property type="component" value="Unplaced"/>
</dbReference>
<proteinExistence type="predicted"/>
<dbReference type="Pfam" id="PF00001">
    <property type="entry name" value="7tm_1"/>
    <property type="match status" value="1"/>
</dbReference>
<keyword evidence="8" id="KW-0675">Receptor</keyword>
<feature type="transmembrane region" description="Helical" evidence="11">
    <location>
        <begin position="97"/>
        <end position="122"/>
    </location>
</feature>
<keyword evidence="13" id="KW-1185">Reference proteome</keyword>
<feature type="transmembrane region" description="Helical" evidence="11">
    <location>
        <begin position="354"/>
        <end position="375"/>
    </location>
</feature>
<evidence type="ECO:0000259" key="12">
    <source>
        <dbReference type="PROSITE" id="PS50262"/>
    </source>
</evidence>
<protein>
    <submittedName>
        <fullName evidence="14">Adenosine receptor A2a-like</fullName>
    </submittedName>
</protein>
<evidence type="ECO:0000256" key="1">
    <source>
        <dbReference type="ARBA" id="ARBA00004651"/>
    </source>
</evidence>
<dbReference type="PRINTS" id="PR00237">
    <property type="entry name" value="GPCRRHODOPSN"/>
</dbReference>
<feature type="transmembrane region" description="Helical" evidence="11">
    <location>
        <begin position="29"/>
        <end position="54"/>
    </location>
</feature>
<comment type="subcellular location">
    <subcellularLocation>
        <location evidence="1">Cell membrane</location>
        <topology evidence="1">Multi-pass membrane protein</topology>
    </subcellularLocation>
</comment>
<keyword evidence="6 11" id="KW-0472">Membrane</keyword>
<dbReference type="Gene3D" id="1.20.1070.10">
    <property type="entry name" value="Rhodopsin 7-helix transmembrane proteins"/>
    <property type="match status" value="1"/>
</dbReference>
<name>A0ABM0MEA4_SACKO</name>
<dbReference type="PROSITE" id="PS50262">
    <property type="entry name" value="G_PROTEIN_RECEP_F1_2"/>
    <property type="match status" value="1"/>
</dbReference>
<evidence type="ECO:0000313" key="14">
    <source>
        <dbReference type="RefSeq" id="XP_006818345.1"/>
    </source>
</evidence>
<reference evidence="14" key="1">
    <citation type="submission" date="2025-08" db="UniProtKB">
        <authorList>
            <consortium name="RefSeq"/>
        </authorList>
    </citation>
    <scope>IDENTIFICATION</scope>
    <source>
        <tissue evidence="14">Testes</tissue>
    </source>
</reference>
<evidence type="ECO:0000256" key="5">
    <source>
        <dbReference type="ARBA" id="ARBA00023040"/>
    </source>
</evidence>
<evidence type="ECO:0000256" key="3">
    <source>
        <dbReference type="ARBA" id="ARBA00022692"/>
    </source>
</evidence>
<keyword evidence="7" id="KW-1015">Disulfide bond</keyword>
<dbReference type="InterPro" id="IPR017452">
    <property type="entry name" value="GPCR_Rhodpsn_7TM"/>
</dbReference>
<dbReference type="SUPFAM" id="SSF81321">
    <property type="entry name" value="Family A G protein-coupled receptor-like"/>
    <property type="match status" value="1"/>
</dbReference>
<organism evidence="13 14">
    <name type="scientific">Saccoglossus kowalevskii</name>
    <name type="common">Acorn worm</name>
    <dbReference type="NCBI Taxonomy" id="10224"/>
    <lineage>
        <taxon>Eukaryota</taxon>
        <taxon>Metazoa</taxon>
        <taxon>Hemichordata</taxon>
        <taxon>Enteropneusta</taxon>
        <taxon>Harrimaniidae</taxon>
        <taxon>Saccoglossus</taxon>
    </lineage>
</organism>
<dbReference type="RefSeq" id="XP_006818345.1">
    <property type="nucleotide sequence ID" value="XM_006818282.1"/>
</dbReference>
<feature type="domain" description="G-protein coupled receptors family 1 profile" evidence="12">
    <location>
        <begin position="46"/>
        <end position="412"/>
    </location>
</feature>
<keyword evidence="9" id="KW-0807">Transducer</keyword>
<evidence type="ECO:0000256" key="10">
    <source>
        <dbReference type="SAM" id="MobiDB-lite"/>
    </source>
</evidence>
<dbReference type="PANTHER" id="PTHR24248:SF199">
    <property type="entry name" value="IP13425P-RELATED"/>
    <property type="match status" value="1"/>
</dbReference>
<feature type="transmembrane region" description="Helical" evidence="11">
    <location>
        <begin position="192"/>
        <end position="217"/>
    </location>
</feature>
<evidence type="ECO:0000256" key="8">
    <source>
        <dbReference type="ARBA" id="ARBA00023170"/>
    </source>
</evidence>
<evidence type="ECO:0000256" key="6">
    <source>
        <dbReference type="ARBA" id="ARBA00023136"/>
    </source>
</evidence>
<evidence type="ECO:0000256" key="7">
    <source>
        <dbReference type="ARBA" id="ARBA00023157"/>
    </source>
</evidence>
<dbReference type="GeneID" id="102803765"/>
<keyword evidence="5" id="KW-0297">G-protein coupled receptor</keyword>
<evidence type="ECO:0000256" key="11">
    <source>
        <dbReference type="SAM" id="Phobius"/>
    </source>
</evidence>
<feature type="transmembrane region" description="Helical" evidence="11">
    <location>
        <begin position="143"/>
        <end position="166"/>
    </location>
</feature>
<gene>
    <name evidence="14" type="primary">LOC102803765</name>
</gene>
<accession>A0ABM0MEA4</accession>
<sequence length="437" mass="49233">MDSIGNTTTNSNESAVEPSIPAVEITGEILYFVICLSFVAVCVVGGNSLVLFAVFINKNLRSVEHYFIVSLSVADILVGLSYPYVAVPVINPYLFSQFYQCLLSFTFFPILVNASIYQLLTISIDRYFSITRPFWHNRYMTPFAYKLCIFVVWIVAVSQGLCLYIWLGEEKYYFGYCSVPMVWQKQSLNMLLYLWMSWAVPTSLVVLVHGLVFCVAYRQTKRIDPTMGTYEMSPTGRIDTEATPSEADIVSQLETTLKSSTAEGLMPTRDTPVPTITIQEASEEESSTSTLSMITLAQLTTSSSSNSTQREPDTVTVPAESVADHSNPVPIQRPRGKGNKSNDSVSQKKRIMKAVVTLGIIVGMFLLCWLPYQIITAVTVLCRKSQCEVSRILRNYLAMLVNANSGINPIIYAYRIKEFRRTFKSMFRAVFCRQRHR</sequence>
<dbReference type="InterPro" id="IPR000276">
    <property type="entry name" value="GPCR_Rhodpsn"/>
</dbReference>
<evidence type="ECO:0000256" key="2">
    <source>
        <dbReference type="ARBA" id="ARBA00022475"/>
    </source>
</evidence>
<evidence type="ECO:0000256" key="4">
    <source>
        <dbReference type="ARBA" id="ARBA00022989"/>
    </source>
</evidence>
<dbReference type="SMART" id="SM01381">
    <property type="entry name" value="7TM_GPCR_Srsx"/>
    <property type="match status" value="1"/>
</dbReference>
<keyword evidence="4 11" id="KW-1133">Transmembrane helix</keyword>
<dbReference type="PANTHER" id="PTHR24248">
    <property type="entry name" value="ADRENERGIC RECEPTOR-RELATED G-PROTEIN COUPLED RECEPTOR"/>
    <property type="match status" value="1"/>
</dbReference>
<keyword evidence="2" id="KW-1003">Cell membrane</keyword>
<evidence type="ECO:0000256" key="9">
    <source>
        <dbReference type="ARBA" id="ARBA00023224"/>
    </source>
</evidence>
<keyword evidence="3 11" id="KW-0812">Transmembrane</keyword>